<evidence type="ECO:0000313" key="1">
    <source>
        <dbReference type="EMBL" id="GLS69024.1"/>
    </source>
</evidence>
<protein>
    <submittedName>
        <fullName evidence="1">Uncharacterized protein</fullName>
    </submittedName>
</protein>
<keyword evidence="2" id="KW-1185">Reference proteome</keyword>
<dbReference type="EMBL" id="BSPL01000009">
    <property type="protein sequence ID" value="GLS69024.1"/>
    <property type="molecule type" value="Genomic_DNA"/>
</dbReference>
<evidence type="ECO:0000313" key="2">
    <source>
        <dbReference type="Proteomes" id="UP001157440"/>
    </source>
</evidence>
<accession>A0AA37WQ86</accession>
<organism evidence="1 2">
    <name type="scientific">Methylobacterium tardum</name>
    <dbReference type="NCBI Taxonomy" id="374432"/>
    <lineage>
        <taxon>Bacteria</taxon>
        <taxon>Pseudomonadati</taxon>
        <taxon>Pseudomonadota</taxon>
        <taxon>Alphaproteobacteria</taxon>
        <taxon>Hyphomicrobiales</taxon>
        <taxon>Methylobacteriaceae</taxon>
        <taxon>Methylobacterium</taxon>
    </lineage>
</organism>
<dbReference type="Proteomes" id="UP001157440">
    <property type="component" value="Unassembled WGS sequence"/>
</dbReference>
<name>A0AA37WQ86_9HYPH</name>
<comment type="caution">
    <text evidence="1">The sequence shown here is derived from an EMBL/GenBank/DDBJ whole genome shotgun (WGS) entry which is preliminary data.</text>
</comment>
<dbReference type="AlphaFoldDB" id="A0AA37WQ86"/>
<proteinExistence type="predicted"/>
<gene>
    <name evidence="1" type="ORF">GCM10007890_10360</name>
</gene>
<reference evidence="2" key="1">
    <citation type="journal article" date="2019" name="Int. J. Syst. Evol. Microbiol.">
        <title>The Global Catalogue of Microorganisms (GCM) 10K type strain sequencing project: providing services to taxonomists for standard genome sequencing and annotation.</title>
        <authorList>
            <consortium name="The Broad Institute Genomics Platform"/>
            <consortium name="The Broad Institute Genome Sequencing Center for Infectious Disease"/>
            <person name="Wu L."/>
            <person name="Ma J."/>
        </authorList>
    </citation>
    <scope>NUCLEOTIDE SEQUENCE [LARGE SCALE GENOMIC DNA]</scope>
    <source>
        <strain evidence="2">NBRC 103632</strain>
    </source>
</reference>
<sequence>MYEELQEIVDYNSGIDSLLFSDTGEYFFHSRLDAPLALFEERHDLAGNNVGLRSERQICQRVHRDLAPVFVWVCEEGQELVHNNVGSRT</sequence>